<keyword evidence="3" id="KW-1185">Reference proteome</keyword>
<name>A0A3N2RAG2_9RHOB</name>
<dbReference type="SUPFAM" id="SSF56524">
    <property type="entry name" value="Oxidoreductase molybdopterin-binding domain"/>
    <property type="match status" value="1"/>
</dbReference>
<dbReference type="OrthoDB" id="9798763at2"/>
<feature type="domain" description="Oxidoreductase molybdopterin-binding" evidence="1">
    <location>
        <begin position="60"/>
        <end position="127"/>
    </location>
</feature>
<dbReference type="Gene3D" id="3.90.420.10">
    <property type="entry name" value="Oxidoreductase, molybdopterin-binding domain"/>
    <property type="match status" value="1"/>
</dbReference>
<proteinExistence type="predicted"/>
<dbReference type="EMBL" id="RDRB01000001">
    <property type="protein sequence ID" value="ROU04418.1"/>
    <property type="molecule type" value="Genomic_DNA"/>
</dbReference>
<evidence type="ECO:0000259" key="1">
    <source>
        <dbReference type="Pfam" id="PF00174"/>
    </source>
</evidence>
<dbReference type="Proteomes" id="UP000268016">
    <property type="component" value="Unassembled WGS sequence"/>
</dbReference>
<dbReference type="InterPro" id="IPR036374">
    <property type="entry name" value="OxRdtase_Mopterin-bd_sf"/>
</dbReference>
<comment type="caution">
    <text evidence="2">The sequence shown here is derived from an EMBL/GenBank/DDBJ whole genome shotgun (WGS) entry which is preliminary data.</text>
</comment>
<gene>
    <name evidence="2" type="ORF">EAT49_02770</name>
</gene>
<evidence type="ECO:0000313" key="2">
    <source>
        <dbReference type="EMBL" id="ROU04418.1"/>
    </source>
</evidence>
<accession>A0A3N2RAG2</accession>
<protein>
    <submittedName>
        <fullName evidence="2">Oxidoreductase</fullName>
    </submittedName>
</protein>
<dbReference type="InterPro" id="IPR000572">
    <property type="entry name" value="OxRdtase_Mopterin-bd_dom"/>
</dbReference>
<evidence type="ECO:0000313" key="3">
    <source>
        <dbReference type="Proteomes" id="UP000268016"/>
    </source>
</evidence>
<dbReference type="Pfam" id="PF00174">
    <property type="entry name" value="Oxidored_molyb"/>
    <property type="match status" value="1"/>
</dbReference>
<dbReference type="AlphaFoldDB" id="A0A3N2RAG2"/>
<organism evidence="2 3">
    <name type="scientific">Histidinibacterium lentulum</name>
    <dbReference type="NCBI Taxonomy" id="2480588"/>
    <lineage>
        <taxon>Bacteria</taxon>
        <taxon>Pseudomonadati</taxon>
        <taxon>Pseudomonadota</taxon>
        <taxon>Alphaproteobacteria</taxon>
        <taxon>Rhodobacterales</taxon>
        <taxon>Paracoccaceae</taxon>
        <taxon>Histidinibacterium</taxon>
    </lineage>
</organism>
<sequence length="154" mass="16734">MTFGTTVFALEPVEEDVLLTVTGQISVTNADGAAEFDLPQLLEIAPSRIETTTIWTDGLQTFEGVELADLMALVGADGSALRAVALNDYAVDIPIEDAVEGAALVAYLRNGAPMSLRDKGPLWIVYPYDSSPEFQTEQIYSRSIWQLARIEVLP</sequence>
<reference evidence="2 3" key="1">
    <citation type="submission" date="2018-10" db="EMBL/GenBank/DDBJ databases">
        <title>Histidinibacterium lentulum gen. nov., sp. nov., a marine bacterium from the culture broth of Picochlorum sp. 122.</title>
        <authorList>
            <person name="Wang G."/>
        </authorList>
    </citation>
    <scope>NUCLEOTIDE SEQUENCE [LARGE SCALE GENOMIC DNA]</scope>
    <source>
        <strain evidence="2 3">B17</strain>
    </source>
</reference>